<comment type="similarity">
    <text evidence="1">Belongs to the oligoribonuclease family.</text>
</comment>
<dbReference type="AlphaFoldDB" id="A0A8D8R2A6"/>
<keyword evidence="2" id="KW-0540">Nuclease</keyword>
<evidence type="ECO:0000259" key="7">
    <source>
        <dbReference type="SMART" id="SM00479"/>
    </source>
</evidence>
<accession>A0A8D8R2A6</accession>
<proteinExistence type="inferred from homology"/>
<feature type="domain" description="Exonuclease" evidence="7">
    <location>
        <begin position="149"/>
        <end position="322"/>
    </location>
</feature>
<dbReference type="InterPro" id="IPR012337">
    <property type="entry name" value="RNaseH-like_sf"/>
</dbReference>
<sequence length="338" mass="38418">MASCKLHTVLNKLQKQVNCIFFLNQILATNNVVTTQTLPPFYRFVCSSSSSASTSTLHSKLKAHPSPQKHPLHHIHQTGGSTFNSTKVRTLFTQSNTIAQRALGNSAHTLTTAARTENLNRDFHLDVRKMSTETGNHNSNSKVDSAASHMVWVDCEMTGLDPRKDCILEIACLITDTELKVIDTIELVIKRTEDILKHMNEWCVVHHTASGLVDRVRQSSTDIAEADNRLLEFVSKHLPPGTAPMIGNSVYMDRMFILNELPKFNNYLHYRIIDISSLKELCKVYNGDLYQKVPKKRLKHRGLNDIEDTLEEFRFYRQHFLKTDSNASDEHPSVIPYC</sequence>
<keyword evidence="4" id="KW-0269">Exonuclease</keyword>
<dbReference type="PANTHER" id="PTHR11046">
    <property type="entry name" value="OLIGORIBONUCLEASE, MITOCHONDRIAL"/>
    <property type="match status" value="1"/>
</dbReference>
<keyword evidence="3" id="KW-0378">Hydrolase</keyword>
<dbReference type="InterPro" id="IPR013520">
    <property type="entry name" value="Ribonucl_H"/>
</dbReference>
<organism evidence="8">
    <name type="scientific">Cacopsylla melanoneura</name>
    <dbReference type="NCBI Taxonomy" id="428564"/>
    <lineage>
        <taxon>Eukaryota</taxon>
        <taxon>Metazoa</taxon>
        <taxon>Ecdysozoa</taxon>
        <taxon>Arthropoda</taxon>
        <taxon>Hexapoda</taxon>
        <taxon>Insecta</taxon>
        <taxon>Pterygota</taxon>
        <taxon>Neoptera</taxon>
        <taxon>Paraneoptera</taxon>
        <taxon>Hemiptera</taxon>
        <taxon>Sternorrhyncha</taxon>
        <taxon>Psylloidea</taxon>
        <taxon>Psyllidae</taxon>
        <taxon>Psyllinae</taxon>
        <taxon>Cacopsylla</taxon>
    </lineage>
</organism>
<dbReference type="GO" id="GO:0000175">
    <property type="term" value="F:3'-5'-RNA exonuclease activity"/>
    <property type="evidence" value="ECO:0007669"/>
    <property type="project" value="InterPro"/>
</dbReference>
<evidence type="ECO:0000256" key="4">
    <source>
        <dbReference type="ARBA" id="ARBA00022839"/>
    </source>
</evidence>
<dbReference type="FunFam" id="3.30.420.10:FF:000003">
    <property type="entry name" value="Oligoribonuclease"/>
    <property type="match status" value="1"/>
</dbReference>
<dbReference type="Pfam" id="PF00929">
    <property type="entry name" value="RNase_T"/>
    <property type="match status" value="1"/>
</dbReference>
<protein>
    <recommendedName>
        <fullName evidence="5">Probable oligoribonuclease</fullName>
    </recommendedName>
</protein>
<dbReference type="SMART" id="SM00479">
    <property type="entry name" value="EXOIII"/>
    <property type="match status" value="1"/>
</dbReference>
<evidence type="ECO:0000256" key="5">
    <source>
        <dbReference type="ARBA" id="ARBA00072681"/>
    </source>
</evidence>
<dbReference type="NCBIfam" id="NF003765">
    <property type="entry name" value="PRK05359.1"/>
    <property type="match status" value="1"/>
</dbReference>
<evidence type="ECO:0000256" key="1">
    <source>
        <dbReference type="ARBA" id="ARBA00009921"/>
    </source>
</evidence>
<dbReference type="CDD" id="cd06135">
    <property type="entry name" value="Orn"/>
    <property type="match status" value="1"/>
</dbReference>
<reference evidence="8" key="1">
    <citation type="submission" date="2021-05" db="EMBL/GenBank/DDBJ databases">
        <authorList>
            <person name="Alioto T."/>
            <person name="Alioto T."/>
            <person name="Gomez Garrido J."/>
        </authorList>
    </citation>
    <scope>NUCLEOTIDE SEQUENCE</scope>
</reference>
<name>A0A8D8R2A6_9HEMI</name>
<dbReference type="PANTHER" id="PTHR11046:SF0">
    <property type="entry name" value="OLIGORIBONUCLEASE, MITOCHONDRIAL"/>
    <property type="match status" value="1"/>
</dbReference>
<evidence type="ECO:0000256" key="2">
    <source>
        <dbReference type="ARBA" id="ARBA00022722"/>
    </source>
</evidence>
<evidence type="ECO:0000313" key="8">
    <source>
        <dbReference type="EMBL" id="CAG6642376.1"/>
    </source>
</evidence>
<feature type="region of interest" description="Disordered" evidence="6">
    <location>
        <begin position="56"/>
        <end position="79"/>
    </location>
</feature>
<dbReference type="InterPro" id="IPR036397">
    <property type="entry name" value="RNaseH_sf"/>
</dbReference>
<dbReference type="EMBL" id="HBUF01122152">
    <property type="protein sequence ID" value="CAG6642376.1"/>
    <property type="molecule type" value="Transcribed_RNA"/>
</dbReference>
<dbReference type="Gene3D" id="3.30.420.10">
    <property type="entry name" value="Ribonuclease H-like superfamily/Ribonuclease H"/>
    <property type="match status" value="1"/>
</dbReference>
<dbReference type="GO" id="GO:0003676">
    <property type="term" value="F:nucleic acid binding"/>
    <property type="evidence" value="ECO:0007669"/>
    <property type="project" value="InterPro"/>
</dbReference>
<evidence type="ECO:0000256" key="6">
    <source>
        <dbReference type="SAM" id="MobiDB-lite"/>
    </source>
</evidence>
<dbReference type="InterPro" id="IPR022894">
    <property type="entry name" value="Oligoribonuclease"/>
</dbReference>
<dbReference type="SUPFAM" id="SSF53098">
    <property type="entry name" value="Ribonuclease H-like"/>
    <property type="match status" value="1"/>
</dbReference>
<dbReference type="GO" id="GO:0005739">
    <property type="term" value="C:mitochondrion"/>
    <property type="evidence" value="ECO:0007669"/>
    <property type="project" value="TreeGrafter"/>
</dbReference>
<evidence type="ECO:0000256" key="3">
    <source>
        <dbReference type="ARBA" id="ARBA00022801"/>
    </source>
</evidence>